<evidence type="ECO:0000259" key="4">
    <source>
        <dbReference type="PROSITE" id="PS50026"/>
    </source>
</evidence>
<evidence type="ECO:0000256" key="1">
    <source>
        <dbReference type="ARBA" id="ARBA00023157"/>
    </source>
</evidence>
<keyword evidence="2" id="KW-0245">EGF-like domain</keyword>
<feature type="region of interest" description="Disordered" evidence="3">
    <location>
        <begin position="202"/>
        <end position="228"/>
    </location>
</feature>
<feature type="domain" description="EGF-like" evidence="4">
    <location>
        <begin position="870"/>
        <end position="912"/>
    </location>
</feature>
<dbReference type="InterPro" id="IPR001881">
    <property type="entry name" value="EGF-like_Ca-bd_dom"/>
</dbReference>
<evidence type="ECO:0000313" key="5">
    <source>
        <dbReference type="EnsemblMetazoa" id="GPAI010717-PA"/>
    </source>
</evidence>
<feature type="domain" description="EGF-like" evidence="4">
    <location>
        <begin position="999"/>
        <end position="1036"/>
    </location>
</feature>
<dbReference type="InterPro" id="IPR003645">
    <property type="entry name" value="Fol_N"/>
</dbReference>
<reference evidence="5" key="2">
    <citation type="submission" date="2020-05" db="UniProtKB">
        <authorList>
            <consortium name="EnsemblMetazoa"/>
        </authorList>
    </citation>
    <scope>IDENTIFICATION</scope>
    <source>
        <strain evidence="5">IAEA</strain>
    </source>
</reference>
<dbReference type="Gene3D" id="2.10.25.10">
    <property type="entry name" value="Laminin"/>
    <property type="match status" value="2"/>
</dbReference>
<feature type="domain" description="EGF-like" evidence="4">
    <location>
        <begin position="1603"/>
        <end position="1637"/>
    </location>
</feature>
<feature type="domain" description="EGF-like" evidence="4">
    <location>
        <begin position="1753"/>
        <end position="1791"/>
    </location>
</feature>
<sequence length="2337" mass="249896">MQQYEIGCSANHDCPSQKSCINAVCTDPCTLVNPCGYQQECKVIDHQPVCSQVTGRTPGCEHCPPGTTCDPSTGACIKDKRIITANTSTSEIITRTPITTITTTTSTTTPSTNTTAIKTSFESTIRPNTDIEDGTQISTSSTTMLHKPKTTKKEDERRITTVTTEKAKTTRKEDDSLDLATTTTEKMSITTAAKDEGIKTTTLPSRTTTSTTGFIATSKSGPPKGYRDGENNITDTTAFEMASTQAANTSTTLATSSITPYARGEDVKGVFNVRTSTTPKMKTTRIDTSNEFDDYNITTMFTTTPRYDGITFPVIMVADDEENELFGNKSIISKSSDAEKMLTLFPVITPESTTPTDQPRTVPAIVKQTTSDLIEPIVTTATAIITNIITQNRDIASTTNKSVMDSNTMSTIKSKIIEDSSSTIFPVITEKITEISEIPGTTATMPGVVLEPMIPVTTNANPLITIDNSIYNNINVTITTTTPTVVTVINTTCTVHTNCGLNQLCIMGQCRLKCRGDGHNEYDCVKESPGTPKTPEPCQSNNDCIESEACYMGLCQDPCEFANACAASAKCKAKMHRPICSCPPGHVGNPTIKCMPTEKAMECFEDSDCSITEACINQRCQHPCDVHDPCAQNAICVNTNHVADCNCSYGYEGNGYVGCQPAPKYSPVCQYNEDCPPNKLCDRLNRRCINPCQEDSCGENAECIPVNHGIECRCLPGYVGNAYVDCTILQSCRSDSECDVNHACMNGRCSSPCSCGSYALCDVVSHRGICKCPPGYAGNPNIACSPPNNLCEPNPCGLNALCELDNGNPICYCPKGLTGNPFKNCIPEGGECTPNPCGPNSGCRLVENRPICFCLPEYEGQPPQIPCDLPNNPCDPSPCGPNTQCSVLANGFSKCTCLPGYVESPNTIRGCIEPVNPCDPNPCGIGAICDSTRNPVCFCPDNKIGNPFRLCEKPSLSVELCRPNPCGRNADCYVAANREECYCSAGYVGDPYLGCRDAPRSACERNPCGPHAQCVVSSNGQNTCICPDGLSGDPTSLSGCRSYECEVDDDCSLDKACIGFRCHDPCPGACGHGTNCHVEQHHPVCTCTAGLTGNPGIFCYALDIPKQQKNPCIPSPCGLNSECKVLNNRAVCSCLQDYLGDPQSGCHPECEINSDCDSAQACINRKCVDPCAGTVCGINALCGVQQHTPICRCLDGFTGNAFHQCITIGVLKNVSRDPCKPSPCGPNDVCSVHGDGVALCDPCFGHDAEYDPRCRPECIFNSDCPFDKACLGRKCLDPCSGSCGHGALCYVYEHNPICQCPSGLYGNPYEHCSTPIGDTPGLSQTCAKRQCGANSECKRQGNALICVCRQGYFGNPYIGCRPECVLNSDCPADRACVNSKCSHVCNGVCGVNALCHVVNHAPTCICSQGYTGDPFKSCSPQPQIPLTYLPAGAAPNPCEPSPCGPNSRCLISPEGYAACSCLPGFKGSPPVCQPECIVSSECALYQACINHHCADPCPGTCGVNARCQVLNHNPICSCDVGHEGDPFIYCAPAKEKPKEADRKPIYPCAPSPCGPNSICQVKQNRPVCSCVANYIGSPPFCRPECTLNNECPADKACIREKCENPCTNTCGYNARCSVIAHSAYCSCEDGYEGDAFVGCSKIIKPQDRLDPCYANPCAENAVCSERNGVARCVCIEPYIGDPYTSGCRPECVFNSECPSHLACIKQHCRDPCIGTCGSNAECSVVNHVPTCNCQQGYVGDPFNGCKKDTQIKPISPCEPNVCGPNSICRVVDGRPTCSCQVSYLGAPPNCRPECIVSSECIQHLTCINQKCVDPCIGTCGFNAKCHTINHNPICSCPEDMTGDPFQQCLPKPKTPPPEINACIPSPCGPNAECQQVDNRAVCSCLPGIFGAPPNCRPECIIHQDCPLNRACISQRCEDPCIGACGFNAICTAQNHKPVCSCLESHEGDPYAGCNLRAIIVPDLQTDPCNPSPCGSNAICRERNGAGSCTCQPDYFGDPYINCRPECVQSSDCSHTKSCLNMKCVDPCKDLCGFNAICRVANHIPLCSCNTGYTGNPLRICHKTPPTTYLPAKTQDPCRPSPCGLYSTCRALEGRAICSCLPNYIGRAPSCRPECVISAECPSDKACINQRCEDPCPGTCGNNAKCRVTNHSPICSCSPGYIGDPFHQCVPRGIAPEAPKDSIARPNPCIPSPCGPNSHCLVSATGAVCSCITNYIVPDQPARPCQPNPCGVNALCEEKNQAAACKCIREYFGDPYIECRPQCILNADCPKSRACVNNKCVDPCPGTCGYNAECITLNHIPNCQCLMGYTGNAASGCYLLPEVPKCKISNELVMQNFR</sequence>
<feature type="domain" description="EGF-like" evidence="4">
    <location>
        <begin position="1964"/>
        <end position="2003"/>
    </location>
</feature>
<dbReference type="VEuPathDB" id="VectorBase:GPAI010717"/>
<feature type="disulfide bond" evidence="2">
    <location>
        <begin position="2283"/>
        <end position="2293"/>
    </location>
</feature>
<feature type="domain" description="EGF-like" evidence="4">
    <location>
        <begin position="1544"/>
        <end position="1582"/>
    </location>
</feature>
<keyword evidence="1 2" id="KW-1015">Disulfide bond</keyword>
<dbReference type="SUPFAM" id="SSF90148">
    <property type="entry name" value="DPY module"/>
    <property type="match status" value="10"/>
</dbReference>
<dbReference type="SMART" id="SM00181">
    <property type="entry name" value="EGF"/>
    <property type="match status" value="32"/>
</dbReference>
<dbReference type="PANTHER" id="PTHR22963:SF39">
    <property type="entry name" value="DUMPY"/>
    <property type="match status" value="1"/>
</dbReference>
<evidence type="ECO:0000256" key="2">
    <source>
        <dbReference type="PROSITE-ProRule" id="PRU00076"/>
    </source>
</evidence>
<feature type="disulfide bond" evidence="2">
    <location>
        <begin position="1279"/>
        <end position="1289"/>
    </location>
</feature>
<feature type="domain" description="EGF-like" evidence="4">
    <location>
        <begin position="2073"/>
        <end position="2111"/>
    </location>
</feature>
<dbReference type="InterPro" id="IPR048407">
    <property type="entry name" value="Dumpy_DPY"/>
</dbReference>
<name>A0A1A9ZCQ2_GLOPL</name>
<accession>A0A1A9ZCQ2</accession>
<feature type="domain" description="EGF-like" evidence="4">
    <location>
        <begin position="689"/>
        <end position="727"/>
    </location>
</feature>
<feature type="disulfide bond" evidence="2">
    <location>
        <begin position="2135"/>
        <end position="2145"/>
    </location>
</feature>
<dbReference type="PROSITE" id="PS50026">
    <property type="entry name" value="EGF_3"/>
    <property type="match status" value="19"/>
</dbReference>
<dbReference type="Pfam" id="PF21164">
    <property type="entry name" value="Dumpy_DPY"/>
    <property type="match status" value="11"/>
</dbReference>
<dbReference type="InterPro" id="IPR000742">
    <property type="entry name" value="EGF"/>
</dbReference>
<protein>
    <recommendedName>
        <fullName evidence="4">EGF-like domain-containing protein</fullName>
    </recommendedName>
</protein>
<dbReference type="PROSITE" id="PS01186">
    <property type="entry name" value="EGF_2"/>
    <property type="match status" value="10"/>
</dbReference>
<feature type="domain" description="EGF-like" evidence="4">
    <location>
        <begin position="828"/>
        <end position="864"/>
    </location>
</feature>
<dbReference type="Proteomes" id="UP000092445">
    <property type="component" value="Unassembled WGS sequence"/>
</dbReference>
<feature type="domain" description="EGF-like" evidence="4">
    <location>
        <begin position="1108"/>
        <end position="1147"/>
    </location>
</feature>
<feature type="domain" description="EGF-like" evidence="4">
    <location>
        <begin position="1276"/>
        <end position="1313"/>
    </location>
</feature>
<feature type="domain" description="EGF-like" evidence="4">
    <location>
        <begin position="2132"/>
        <end position="2169"/>
    </location>
</feature>
<feature type="domain" description="EGF-like" evidence="4">
    <location>
        <begin position="1858"/>
        <end position="1896"/>
    </location>
</feature>
<dbReference type="STRING" id="7398.A0A1A9ZCQ2"/>
<dbReference type="SMART" id="SM00274">
    <property type="entry name" value="FOLN"/>
    <property type="match status" value="11"/>
</dbReference>
<feature type="domain" description="EGF-like" evidence="4">
    <location>
        <begin position="1168"/>
        <end position="1206"/>
    </location>
</feature>
<dbReference type="Gene3D" id="2.90.20.10">
    <property type="entry name" value="Plasmodium vivax P25 domain"/>
    <property type="match status" value="1"/>
</dbReference>
<feature type="domain" description="EGF-like" evidence="4">
    <location>
        <begin position="914"/>
        <end position="952"/>
    </location>
</feature>
<proteinExistence type="predicted"/>
<feature type="domain" description="EGF-like" evidence="4">
    <location>
        <begin position="1434"/>
        <end position="1473"/>
    </location>
</feature>
<evidence type="ECO:0000313" key="6">
    <source>
        <dbReference type="Proteomes" id="UP000092445"/>
    </source>
</evidence>
<reference evidence="6" key="1">
    <citation type="submission" date="2014-03" db="EMBL/GenBank/DDBJ databases">
        <authorList>
            <person name="Aksoy S."/>
            <person name="Warren W."/>
            <person name="Wilson R.K."/>
        </authorList>
    </citation>
    <scope>NUCLEOTIDE SEQUENCE [LARGE SCALE GENOMIC DNA]</scope>
    <source>
        <strain evidence="6">IAEA</strain>
    </source>
</reference>
<comment type="caution">
    <text evidence="2">Lacks conserved residue(s) required for the propagation of feature annotation.</text>
</comment>
<dbReference type="SUPFAM" id="SSF57184">
    <property type="entry name" value="Growth factor receptor domain"/>
    <property type="match status" value="2"/>
</dbReference>
<feature type="compositionally biased region" description="Low complexity" evidence="3">
    <location>
        <begin position="202"/>
        <end position="218"/>
    </location>
</feature>
<organism evidence="5 6">
    <name type="scientific">Glossina pallidipes</name>
    <name type="common">Tsetse fly</name>
    <dbReference type="NCBI Taxonomy" id="7398"/>
    <lineage>
        <taxon>Eukaryota</taxon>
        <taxon>Metazoa</taxon>
        <taxon>Ecdysozoa</taxon>
        <taxon>Arthropoda</taxon>
        <taxon>Hexapoda</taxon>
        <taxon>Insecta</taxon>
        <taxon>Pterygota</taxon>
        <taxon>Neoptera</taxon>
        <taxon>Endopterygota</taxon>
        <taxon>Diptera</taxon>
        <taxon>Brachycera</taxon>
        <taxon>Muscomorpha</taxon>
        <taxon>Hippoboscoidea</taxon>
        <taxon>Glossinidae</taxon>
        <taxon>Glossina</taxon>
    </lineage>
</organism>
<dbReference type="GO" id="GO:0005509">
    <property type="term" value="F:calcium ion binding"/>
    <property type="evidence" value="ECO:0007669"/>
    <property type="project" value="InterPro"/>
</dbReference>
<dbReference type="EnsemblMetazoa" id="GPAI010717-RA">
    <property type="protein sequence ID" value="GPAI010717-PA"/>
    <property type="gene ID" value="GPAI010717"/>
</dbReference>
<keyword evidence="6" id="KW-1185">Reference proteome</keyword>
<dbReference type="InterPro" id="IPR009030">
    <property type="entry name" value="Growth_fac_rcpt_cys_sf"/>
</dbReference>
<dbReference type="PANTHER" id="PTHR22963">
    <property type="entry name" value="ENDOGLIN-RELATED"/>
    <property type="match status" value="1"/>
</dbReference>
<feature type="domain" description="EGF-like" evidence="4">
    <location>
        <begin position="787"/>
        <end position="826"/>
    </location>
</feature>
<feature type="domain" description="EGF-like" evidence="4">
    <location>
        <begin position="1648"/>
        <end position="1688"/>
    </location>
</feature>
<dbReference type="SMART" id="SM00179">
    <property type="entry name" value="EGF_CA"/>
    <property type="match status" value="3"/>
</dbReference>
<feature type="domain" description="EGF-like" evidence="4">
    <location>
        <begin position="2280"/>
        <end position="2314"/>
    </location>
</feature>
<feature type="disulfide bond" evidence="2">
    <location>
        <begin position="1606"/>
        <end position="1616"/>
    </location>
</feature>
<evidence type="ECO:0000256" key="3">
    <source>
        <dbReference type="SAM" id="MobiDB-lite"/>
    </source>
</evidence>